<keyword evidence="3" id="KW-1185">Reference proteome</keyword>
<dbReference type="EMBL" id="BPLR01007636">
    <property type="protein sequence ID" value="GIY18512.1"/>
    <property type="molecule type" value="Genomic_DNA"/>
</dbReference>
<comment type="caution">
    <text evidence="2">The sequence shown here is derived from an EMBL/GenBank/DDBJ whole genome shotgun (WGS) entry which is preliminary data.</text>
</comment>
<evidence type="ECO:0000313" key="3">
    <source>
        <dbReference type="Proteomes" id="UP001054945"/>
    </source>
</evidence>
<protein>
    <recommendedName>
        <fullName evidence="4">Secreted protein</fullName>
    </recommendedName>
</protein>
<sequence length="83" mass="9590">MRWKEPAVLSLDGSRERNSWKRARLFFLLLHAVSCIKTDSSKRNLKHMEQRSHSSAKKSGLGVPTNTRMQKKKLREKGNTVVI</sequence>
<reference evidence="2 3" key="1">
    <citation type="submission" date="2021-06" db="EMBL/GenBank/DDBJ databases">
        <title>Caerostris extrusa draft genome.</title>
        <authorList>
            <person name="Kono N."/>
            <person name="Arakawa K."/>
        </authorList>
    </citation>
    <scope>NUCLEOTIDE SEQUENCE [LARGE SCALE GENOMIC DNA]</scope>
</reference>
<evidence type="ECO:0000313" key="2">
    <source>
        <dbReference type="EMBL" id="GIY18512.1"/>
    </source>
</evidence>
<dbReference type="Proteomes" id="UP001054945">
    <property type="component" value="Unassembled WGS sequence"/>
</dbReference>
<evidence type="ECO:0000256" key="1">
    <source>
        <dbReference type="SAM" id="MobiDB-lite"/>
    </source>
</evidence>
<name>A0AAV4RDH4_CAEEX</name>
<organism evidence="2 3">
    <name type="scientific">Caerostris extrusa</name>
    <name type="common">Bark spider</name>
    <name type="synonym">Caerostris bankana</name>
    <dbReference type="NCBI Taxonomy" id="172846"/>
    <lineage>
        <taxon>Eukaryota</taxon>
        <taxon>Metazoa</taxon>
        <taxon>Ecdysozoa</taxon>
        <taxon>Arthropoda</taxon>
        <taxon>Chelicerata</taxon>
        <taxon>Arachnida</taxon>
        <taxon>Araneae</taxon>
        <taxon>Araneomorphae</taxon>
        <taxon>Entelegynae</taxon>
        <taxon>Araneoidea</taxon>
        <taxon>Araneidae</taxon>
        <taxon>Caerostris</taxon>
    </lineage>
</organism>
<dbReference type="AlphaFoldDB" id="A0AAV4RDH4"/>
<gene>
    <name evidence="2" type="ORF">CEXT_570921</name>
</gene>
<proteinExistence type="predicted"/>
<accession>A0AAV4RDH4</accession>
<evidence type="ECO:0008006" key="4">
    <source>
        <dbReference type="Google" id="ProtNLM"/>
    </source>
</evidence>
<feature type="region of interest" description="Disordered" evidence="1">
    <location>
        <begin position="43"/>
        <end position="83"/>
    </location>
</feature>
<feature type="compositionally biased region" description="Basic and acidic residues" evidence="1">
    <location>
        <begin position="43"/>
        <end position="52"/>
    </location>
</feature>